<organism evidence="9 10">
    <name type="scientific">Nezara viridula</name>
    <name type="common">Southern green stink bug</name>
    <name type="synonym">Cimex viridulus</name>
    <dbReference type="NCBI Taxonomy" id="85310"/>
    <lineage>
        <taxon>Eukaryota</taxon>
        <taxon>Metazoa</taxon>
        <taxon>Ecdysozoa</taxon>
        <taxon>Arthropoda</taxon>
        <taxon>Hexapoda</taxon>
        <taxon>Insecta</taxon>
        <taxon>Pterygota</taxon>
        <taxon>Neoptera</taxon>
        <taxon>Paraneoptera</taxon>
        <taxon>Hemiptera</taxon>
        <taxon>Heteroptera</taxon>
        <taxon>Panheteroptera</taxon>
        <taxon>Pentatomomorpha</taxon>
        <taxon>Pentatomoidea</taxon>
        <taxon>Pentatomidae</taxon>
        <taxon>Pentatominae</taxon>
        <taxon>Nezara</taxon>
    </lineage>
</organism>
<keyword evidence="10" id="KW-1185">Reference proteome</keyword>
<dbReference type="EMBL" id="OV725080">
    <property type="protein sequence ID" value="CAH1398941.1"/>
    <property type="molecule type" value="Genomic_DNA"/>
</dbReference>
<evidence type="ECO:0000256" key="7">
    <source>
        <dbReference type="ARBA" id="ARBA00023180"/>
    </source>
</evidence>
<accession>A0A9P0HBH1</accession>
<evidence type="ECO:0000256" key="3">
    <source>
        <dbReference type="ARBA" id="ARBA00012646"/>
    </source>
</evidence>
<evidence type="ECO:0000256" key="5">
    <source>
        <dbReference type="ARBA" id="ARBA00022801"/>
    </source>
</evidence>
<dbReference type="Pfam" id="PF00328">
    <property type="entry name" value="His_Phos_2"/>
    <property type="match status" value="1"/>
</dbReference>
<dbReference type="PANTHER" id="PTHR11567:SF211">
    <property type="entry name" value="PROSTATIC ACID PHOSPHATASE"/>
    <property type="match status" value="1"/>
</dbReference>
<keyword evidence="6" id="KW-1015">Disulfide bond</keyword>
<evidence type="ECO:0000313" key="9">
    <source>
        <dbReference type="EMBL" id="CAH1398941.1"/>
    </source>
</evidence>
<proteinExistence type="inferred from homology"/>
<reference evidence="9" key="1">
    <citation type="submission" date="2022-01" db="EMBL/GenBank/DDBJ databases">
        <authorList>
            <person name="King R."/>
        </authorList>
    </citation>
    <scope>NUCLEOTIDE SEQUENCE</scope>
</reference>
<evidence type="ECO:0000256" key="6">
    <source>
        <dbReference type="ARBA" id="ARBA00023157"/>
    </source>
</evidence>
<dbReference type="InterPro" id="IPR000560">
    <property type="entry name" value="His_Pase_clade-2"/>
</dbReference>
<evidence type="ECO:0000256" key="4">
    <source>
        <dbReference type="ARBA" id="ARBA00022729"/>
    </source>
</evidence>
<dbReference type="Gene3D" id="3.40.50.1240">
    <property type="entry name" value="Phosphoglycerate mutase-like"/>
    <property type="match status" value="1"/>
</dbReference>
<evidence type="ECO:0000313" key="10">
    <source>
        <dbReference type="Proteomes" id="UP001152798"/>
    </source>
</evidence>
<dbReference type="OrthoDB" id="10257284at2759"/>
<dbReference type="Proteomes" id="UP001152798">
    <property type="component" value="Chromosome 4"/>
</dbReference>
<comment type="similarity">
    <text evidence="2">Belongs to the histidine acid phosphatase family.</text>
</comment>
<keyword evidence="5" id="KW-0378">Hydrolase</keyword>
<evidence type="ECO:0000256" key="1">
    <source>
        <dbReference type="ARBA" id="ARBA00000032"/>
    </source>
</evidence>
<comment type="catalytic activity">
    <reaction evidence="1">
        <text>a phosphate monoester + H2O = an alcohol + phosphate</text>
        <dbReference type="Rhea" id="RHEA:15017"/>
        <dbReference type="ChEBI" id="CHEBI:15377"/>
        <dbReference type="ChEBI" id="CHEBI:30879"/>
        <dbReference type="ChEBI" id="CHEBI:43474"/>
        <dbReference type="ChEBI" id="CHEBI:67140"/>
        <dbReference type="EC" id="3.1.3.2"/>
    </reaction>
</comment>
<dbReference type="PANTHER" id="PTHR11567">
    <property type="entry name" value="ACID PHOSPHATASE-RELATED"/>
    <property type="match status" value="1"/>
</dbReference>
<dbReference type="CDD" id="cd07061">
    <property type="entry name" value="HP_HAP_like"/>
    <property type="match status" value="1"/>
</dbReference>
<dbReference type="InterPro" id="IPR033379">
    <property type="entry name" value="Acid_Pase_AS"/>
</dbReference>
<dbReference type="GO" id="GO:0003993">
    <property type="term" value="F:acid phosphatase activity"/>
    <property type="evidence" value="ECO:0007669"/>
    <property type="project" value="UniProtKB-EC"/>
</dbReference>
<gene>
    <name evidence="9" type="ORF">NEZAVI_LOCUS8495</name>
</gene>
<evidence type="ECO:0000256" key="2">
    <source>
        <dbReference type="ARBA" id="ARBA00005375"/>
    </source>
</evidence>
<sequence>MMDLFTILLIISLTSVSNCSLALKLEDNDNELVFASIVYRHGERNPDSFYTNDPYQNLSYWPDGLGALTDRGKKEQLKLGKWLRRRYDPLIVDGRYSHDLLYVQSTDVDRTIMSALVNLAGMFYPSQQERWSSINWQPIPVHTVPKHLDKELLIMLTKCPKIKEEEELIKENPIVKQYNEENSRMFIELAKHTGETTPLNPSKTRTIYTNLNIESQTLINFSIPCWAKCYYPEPMSRVSVFSLKMLTMTKTLKRLRGGPLLKEIITHMKEKKDGSLKQKLWMYSAHDVTLTCLLDAMGVFEPHIPPLSATVMVELRKNKNKDYFVSVHYKNSTEEPFVLEIPGCIPSCPLHKFESLLSDVIPEDWEKECHSNEPADVTFEDYWWLMEEHYYSNISTAALECGARSRGSRK</sequence>
<dbReference type="PROSITE" id="PS00616">
    <property type="entry name" value="HIS_ACID_PHOSPHAT_1"/>
    <property type="match status" value="1"/>
</dbReference>
<dbReference type="EC" id="3.1.3.2" evidence="3"/>
<feature type="signal peptide" evidence="8">
    <location>
        <begin position="1"/>
        <end position="19"/>
    </location>
</feature>
<feature type="chain" id="PRO_5040481952" description="acid phosphatase" evidence="8">
    <location>
        <begin position="20"/>
        <end position="410"/>
    </location>
</feature>
<name>A0A9P0HBH1_NEZVI</name>
<dbReference type="InterPro" id="IPR029033">
    <property type="entry name" value="His_PPase_superfam"/>
</dbReference>
<keyword evidence="7" id="KW-0325">Glycoprotein</keyword>
<dbReference type="AlphaFoldDB" id="A0A9P0HBH1"/>
<evidence type="ECO:0000256" key="8">
    <source>
        <dbReference type="SAM" id="SignalP"/>
    </source>
</evidence>
<dbReference type="InterPro" id="IPR050645">
    <property type="entry name" value="Histidine_acid_phosphatase"/>
</dbReference>
<keyword evidence="4 8" id="KW-0732">Signal</keyword>
<dbReference type="SUPFAM" id="SSF53254">
    <property type="entry name" value="Phosphoglycerate mutase-like"/>
    <property type="match status" value="1"/>
</dbReference>
<protein>
    <recommendedName>
        <fullName evidence="3">acid phosphatase</fullName>
        <ecNumber evidence="3">3.1.3.2</ecNumber>
    </recommendedName>
</protein>